<dbReference type="InterPro" id="IPR015422">
    <property type="entry name" value="PyrdxlP-dep_Trfase_small"/>
</dbReference>
<protein>
    <recommendedName>
        <fullName evidence="4">L-threonine aldolase</fullName>
        <ecNumber evidence="4">4.1.2.48</ecNumber>
    </recommendedName>
</protein>
<evidence type="ECO:0000256" key="3">
    <source>
        <dbReference type="ARBA" id="ARBA00022898"/>
    </source>
</evidence>
<evidence type="ECO:0000313" key="6">
    <source>
        <dbReference type="EMBL" id="KAA0943122.1"/>
    </source>
</evidence>
<comment type="catalytic activity">
    <reaction evidence="4">
        <text>L-allo-threonine = acetaldehyde + glycine</text>
        <dbReference type="Rhea" id="RHEA:26209"/>
        <dbReference type="ChEBI" id="CHEBI:15343"/>
        <dbReference type="ChEBI" id="CHEBI:57305"/>
        <dbReference type="ChEBI" id="CHEBI:58585"/>
        <dbReference type="EC" id="4.1.2.48"/>
    </reaction>
</comment>
<evidence type="ECO:0000313" key="7">
    <source>
        <dbReference type="Proteomes" id="UP000324965"/>
    </source>
</evidence>
<dbReference type="PANTHER" id="PTHR48097:SF5">
    <property type="entry name" value="LOW SPECIFICITY L-THREONINE ALDOLASE"/>
    <property type="match status" value="1"/>
</dbReference>
<name>A0A5B0BP54_9ACTN</name>
<evidence type="ECO:0000256" key="4">
    <source>
        <dbReference type="PIRNR" id="PIRNR038940"/>
    </source>
</evidence>
<feature type="domain" description="Aromatic amino acid beta-eliminating lyase/threonine aldolase" evidence="5">
    <location>
        <begin position="12"/>
        <end position="288"/>
    </location>
</feature>
<dbReference type="EC" id="4.1.2.48" evidence="4"/>
<comment type="caution">
    <text evidence="6">The sequence shown here is derived from an EMBL/GenBank/DDBJ whole genome shotgun (WGS) entry which is preliminary data.</text>
</comment>
<dbReference type="Gene3D" id="3.90.1150.10">
    <property type="entry name" value="Aspartate Aminotransferase, domain 1"/>
    <property type="match status" value="1"/>
</dbReference>
<dbReference type="InterPro" id="IPR015421">
    <property type="entry name" value="PyrdxlP-dep_Trfase_major"/>
</dbReference>
<accession>A0A5B0BP54</accession>
<dbReference type="InterPro" id="IPR001597">
    <property type="entry name" value="ArAA_b-elim_lyase/Thr_aldolase"/>
</dbReference>
<dbReference type="PANTHER" id="PTHR48097">
    <property type="entry name" value="L-THREONINE ALDOLASE-RELATED"/>
    <property type="match status" value="1"/>
</dbReference>
<dbReference type="PIRSF" id="PIRSF038940">
    <property type="entry name" value="Low_specificity_LTA"/>
    <property type="match status" value="1"/>
</dbReference>
<reference evidence="6 7" key="1">
    <citation type="submission" date="2019-05" db="EMBL/GenBank/DDBJ databases">
        <authorList>
            <person name="Hariharan J."/>
            <person name="Choudoir M.J."/>
            <person name="Diebold P."/>
            <person name="Panke-Buisse K."/>
            <person name="Buckley D.H."/>
        </authorList>
    </citation>
    <scope>NUCLEOTIDE SEQUENCE [LARGE SCALE GENOMIC DNA]</scope>
    <source>
        <strain evidence="6 7">SUN51</strain>
    </source>
</reference>
<comment type="function">
    <text evidence="4">Catalyzes the cleavage of L-allo-threonine and L-threonine to glycine and acetaldehyde.</text>
</comment>
<evidence type="ECO:0000256" key="2">
    <source>
        <dbReference type="ARBA" id="ARBA00006966"/>
    </source>
</evidence>
<keyword evidence="7" id="KW-1185">Reference proteome</keyword>
<keyword evidence="4" id="KW-0456">Lyase</keyword>
<dbReference type="RefSeq" id="WP_149509174.1">
    <property type="nucleotide sequence ID" value="NZ_VDFC01000003.1"/>
</dbReference>
<dbReference type="Gene3D" id="3.40.640.10">
    <property type="entry name" value="Type I PLP-dependent aspartate aminotransferase-like (Major domain)"/>
    <property type="match status" value="1"/>
</dbReference>
<dbReference type="OrthoDB" id="9774495at2"/>
<comment type="similarity">
    <text evidence="2 4">Belongs to the threonine aldolase family.</text>
</comment>
<proteinExistence type="inferred from homology"/>
<organism evidence="6 7">
    <name type="scientific">Streptomyces apricus</name>
    <dbReference type="NCBI Taxonomy" id="1828112"/>
    <lineage>
        <taxon>Bacteria</taxon>
        <taxon>Bacillati</taxon>
        <taxon>Actinomycetota</taxon>
        <taxon>Actinomycetes</taxon>
        <taxon>Kitasatosporales</taxon>
        <taxon>Streptomycetaceae</taxon>
        <taxon>Streptomyces</taxon>
    </lineage>
</organism>
<dbReference type="GO" id="GO:0008732">
    <property type="term" value="F:L-allo-threonine aldolase activity"/>
    <property type="evidence" value="ECO:0007669"/>
    <property type="project" value="RHEA"/>
</dbReference>
<dbReference type="InterPro" id="IPR026273">
    <property type="entry name" value="Low_specificity_L-TA_bact"/>
</dbReference>
<gene>
    <name evidence="6" type="ORF">FGF04_00565</name>
</gene>
<dbReference type="AlphaFoldDB" id="A0A5B0BP54"/>
<dbReference type="Proteomes" id="UP000324965">
    <property type="component" value="Unassembled WGS sequence"/>
</dbReference>
<dbReference type="InterPro" id="IPR015424">
    <property type="entry name" value="PyrdxlP-dep_Trfase"/>
</dbReference>
<comment type="cofactor">
    <cofactor evidence="1 4">
        <name>pyridoxal 5'-phosphate</name>
        <dbReference type="ChEBI" id="CHEBI:597326"/>
    </cofactor>
</comment>
<keyword evidence="3 4" id="KW-0663">Pyridoxal phosphate</keyword>
<dbReference type="EMBL" id="VDFC01000003">
    <property type="protein sequence ID" value="KAA0943122.1"/>
    <property type="molecule type" value="Genomic_DNA"/>
</dbReference>
<comment type="catalytic activity">
    <reaction evidence="4">
        <text>L-threonine = acetaldehyde + glycine</text>
        <dbReference type="Rhea" id="RHEA:19625"/>
        <dbReference type="ChEBI" id="CHEBI:15343"/>
        <dbReference type="ChEBI" id="CHEBI:57305"/>
        <dbReference type="ChEBI" id="CHEBI:57926"/>
        <dbReference type="EC" id="4.1.2.48"/>
    </reaction>
</comment>
<dbReference type="Pfam" id="PF01212">
    <property type="entry name" value="Beta_elim_lyase"/>
    <property type="match status" value="1"/>
</dbReference>
<evidence type="ECO:0000256" key="1">
    <source>
        <dbReference type="ARBA" id="ARBA00001933"/>
    </source>
</evidence>
<dbReference type="GO" id="GO:0006567">
    <property type="term" value="P:L-threonine catabolic process"/>
    <property type="evidence" value="ECO:0007669"/>
    <property type="project" value="UniProtKB-UniRule"/>
</dbReference>
<dbReference type="SUPFAM" id="SSF53383">
    <property type="entry name" value="PLP-dependent transferases"/>
    <property type="match status" value="1"/>
</dbReference>
<sequence>MNDSTTATARMFSSDNAAGASPEIVEAVVRAAAGQAPPYGSDDVTAGVRRRLGEIFERDVDVLIVSTGSAANALGLAALTPPWGSVLCHRDSHINNDECGAPEFYTAGAKLVALGGDDARIDPDELRAAVRHKAGDVHSVEPSVVSVTQATETGAVYTAEELRALGSTVKEAGLRLHMDGARFAGAVAALDATPADLTWRAGVDLLSFGATKNGTMTAEAIVVFDRSLTAELSFRAKRAGQLASKMRFHAAQLEAYLTDGLWLRNAAHANAMAARLQEGLKAVPGVDLLGSAEANILFCRLPQQVTQGLLADGYVFYHDRWEPGVVRFVASFATTAQDIDGLLEAVRRHTA</sequence>
<evidence type="ECO:0000259" key="5">
    <source>
        <dbReference type="Pfam" id="PF01212"/>
    </source>
</evidence>